<reference evidence="4" key="1">
    <citation type="submission" date="2012-12" db="EMBL/GenBank/DDBJ databases">
        <authorList>
            <person name="Hellsten U."/>
            <person name="Grimwood J."/>
            <person name="Chapman J.A."/>
            <person name="Shapiro H."/>
            <person name="Aerts A."/>
            <person name="Otillar R.P."/>
            <person name="Terry A.Y."/>
            <person name="Boore J.L."/>
            <person name="Simakov O."/>
            <person name="Marletaz F."/>
            <person name="Cho S.-J."/>
            <person name="Edsinger-Gonzales E."/>
            <person name="Havlak P."/>
            <person name="Kuo D.-H."/>
            <person name="Larsson T."/>
            <person name="Lv J."/>
            <person name="Arendt D."/>
            <person name="Savage R."/>
            <person name="Osoegawa K."/>
            <person name="de Jong P."/>
            <person name="Lindberg D.R."/>
            <person name="Seaver E.C."/>
            <person name="Weisblat D.A."/>
            <person name="Putnam N.H."/>
            <person name="Grigoriev I.V."/>
            <person name="Rokhsar D.S."/>
        </authorList>
    </citation>
    <scope>NUCLEOTIDE SEQUENCE</scope>
</reference>
<dbReference type="EnsemblMetazoa" id="HelroT164967">
    <property type="protein sequence ID" value="HelroP164967"/>
    <property type="gene ID" value="HelroG164967"/>
</dbReference>
<dbReference type="HOGENOM" id="CLU_2017715_0_0_1"/>
<reference evidence="2 4" key="2">
    <citation type="journal article" date="2013" name="Nature">
        <title>Insights into bilaterian evolution from three spiralian genomes.</title>
        <authorList>
            <person name="Simakov O."/>
            <person name="Marletaz F."/>
            <person name="Cho S.J."/>
            <person name="Edsinger-Gonzales E."/>
            <person name="Havlak P."/>
            <person name="Hellsten U."/>
            <person name="Kuo D.H."/>
            <person name="Larsson T."/>
            <person name="Lv J."/>
            <person name="Arendt D."/>
            <person name="Savage R."/>
            <person name="Osoegawa K."/>
            <person name="de Jong P."/>
            <person name="Grimwood J."/>
            <person name="Chapman J.A."/>
            <person name="Shapiro H."/>
            <person name="Aerts A."/>
            <person name="Otillar R.P."/>
            <person name="Terry A.Y."/>
            <person name="Boore J.L."/>
            <person name="Grigoriev I.V."/>
            <person name="Lindberg D.R."/>
            <person name="Seaver E.C."/>
            <person name="Weisblat D.A."/>
            <person name="Putnam N.H."/>
            <person name="Rokhsar D.S."/>
        </authorList>
    </citation>
    <scope>NUCLEOTIDE SEQUENCE</scope>
</reference>
<gene>
    <name evidence="3" type="primary">20200761</name>
    <name evidence="2" type="ORF">HELRODRAFT_164967</name>
</gene>
<dbReference type="Proteomes" id="UP000015101">
    <property type="component" value="Unassembled WGS sequence"/>
</dbReference>
<proteinExistence type="predicted"/>
<evidence type="ECO:0000313" key="3">
    <source>
        <dbReference type="EnsemblMetazoa" id="HelroP164967"/>
    </source>
</evidence>
<dbReference type="GeneID" id="20200761"/>
<dbReference type="CTD" id="20200761"/>
<evidence type="ECO:0000256" key="1">
    <source>
        <dbReference type="SAM" id="Coils"/>
    </source>
</evidence>
<dbReference type="EMBL" id="AMQM01001891">
    <property type="status" value="NOT_ANNOTATED_CDS"/>
    <property type="molecule type" value="Genomic_DNA"/>
</dbReference>
<organism evidence="3 4">
    <name type="scientific">Helobdella robusta</name>
    <name type="common">Californian leech</name>
    <dbReference type="NCBI Taxonomy" id="6412"/>
    <lineage>
        <taxon>Eukaryota</taxon>
        <taxon>Metazoa</taxon>
        <taxon>Spiralia</taxon>
        <taxon>Lophotrochozoa</taxon>
        <taxon>Annelida</taxon>
        <taxon>Clitellata</taxon>
        <taxon>Hirudinea</taxon>
        <taxon>Rhynchobdellida</taxon>
        <taxon>Glossiphoniidae</taxon>
        <taxon>Helobdella</taxon>
    </lineage>
</organism>
<feature type="coiled-coil region" evidence="1">
    <location>
        <begin position="46"/>
        <end position="73"/>
    </location>
</feature>
<dbReference type="AlphaFoldDB" id="T1EW11"/>
<name>T1EW11_HELRO</name>
<dbReference type="KEGG" id="hro:HELRODRAFT_164967"/>
<keyword evidence="1" id="KW-0175">Coiled coil</keyword>
<evidence type="ECO:0000313" key="2">
    <source>
        <dbReference type="EMBL" id="ESN92836.1"/>
    </source>
</evidence>
<dbReference type="RefSeq" id="XP_009029129.1">
    <property type="nucleotide sequence ID" value="XM_009030881.1"/>
</dbReference>
<dbReference type="InParanoid" id="T1EW11"/>
<evidence type="ECO:0000313" key="4">
    <source>
        <dbReference type="Proteomes" id="UP000015101"/>
    </source>
</evidence>
<sequence length="123" mass="13658">METTTREKSGRENKTVLVKEVTCVVCNGSFPYKTVGLTDELMGKVYKELNAKQREMKEELVGLKDKSNEMVKEISALSDKNEKKFIALQSANVNMSKDLKASLNKVGLKLQAFMAIGGVKIIV</sequence>
<accession>T1EW11</accession>
<keyword evidence="4" id="KW-1185">Reference proteome</keyword>
<protein>
    <submittedName>
        <fullName evidence="2 3">Uncharacterized protein</fullName>
    </submittedName>
</protein>
<reference evidence="3" key="3">
    <citation type="submission" date="2015-06" db="UniProtKB">
        <authorList>
            <consortium name="EnsemblMetazoa"/>
        </authorList>
    </citation>
    <scope>IDENTIFICATION</scope>
</reference>
<dbReference type="EMBL" id="KB097639">
    <property type="protein sequence ID" value="ESN92836.1"/>
    <property type="molecule type" value="Genomic_DNA"/>
</dbReference>